<evidence type="ECO:0000313" key="2">
    <source>
        <dbReference type="Proteomes" id="UP001165960"/>
    </source>
</evidence>
<reference evidence="1" key="1">
    <citation type="submission" date="2022-04" db="EMBL/GenBank/DDBJ databases">
        <title>Genome of the entomopathogenic fungus Entomophthora muscae.</title>
        <authorList>
            <person name="Elya C."/>
            <person name="Lovett B.R."/>
            <person name="Lee E."/>
            <person name="Macias A.M."/>
            <person name="Hajek A.E."/>
            <person name="De Bivort B.L."/>
            <person name="Kasson M.T."/>
            <person name="De Fine Licht H.H."/>
            <person name="Stajich J.E."/>
        </authorList>
    </citation>
    <scope>NUCLEOTIDE SEQUENCE</scope>
    <source>
        <strain evidence="1">Berkeley</strain>
    </source>
</reference>
<keyword evidence="2" id="KW-1185">Reference proteome</keyword>
<dbReference type="EMBL" id="QTSX02006767">
    <property type="protein sequence ID" value="KAJ9052162.1"/>
    <property type="molecule type" value="Genomic_DNA"/>
</dbReference>
<gene>
    <name evidence="1" type="ORF">DSO57_1036994</name>
</gene>
<proteinExistence type="predicted"/>
<comment type="caution">
    <text evidence="1">The sequence shown here is derived from an EMBL/GenBank/DDBJ whole genome shotgun (WGS) entry which is preliminary data.</text>
</comment>
<evidence type="ECO:0000313" key="1">
    <source>
        <dbReference type="EMBL" id="KAJ9052162.1"/>
    </source>
</evidence>
<dbReference type="Proteomes" id="UP001165960">
    <property type="component" value="Unassembled WGS sequence"/>
</dbReference>
<name>A0ACC2RQ03_9FUNG</name>
<organism evidence="1 2">
    <name type="scientific">Entomophthora muscae</name>
    <dbReference type="NCBI Taxonomy" id="34485"/>
    <lineage>
        <taxon>Eukaryota</taxon>
        <taxon>Fungi</taxon>
        <taxon>Fungi incertae sedis</taxon>
        <taxon>Zoopagomycota</taxon>
        <taxon>Entomophthoromycotina</taxon>
        <taxon>Entomophthoromycetes</taxon>
        <taxon>Entomophthorales</taxon>
        <taxon>Entomophthoraceae</taxon>
        <taxon>Entomophthora</taxon>
    </lineage>
</organism>
<accession>A0ACC2RQ03</accession>
<protein>
    <submittedName>
        <fullName evidence="1">Uncharacterized protein</fullName>
    </submittedName>
</protein>
<sequence>MLAHLVAKGLELGSIPSKTSVTALVFWMQPDSKELVLNFVMMPASGIKICSLTPGKNGSQFSALQPFIVKFQEYANKVLAQQTKGFLGTERKLIIDNFHSLKALTPAYAGLIRKTNPSTLEEEYNLVRKNYTIYVEREEDEDVKATSKWNSFSVKAKKKEPSLVETLEAKIKEM</sequence>